<dbReference type="OrthoDB" id="9809287at2"/>
<keyword evidence="2" id="KW-0560">Oxidoreductase</keyword>
<dbReference type="Gene3D" id="3.40.50.720">
    <property type="entry name" value="NAD(P)-binding Rossmann-like Domain"/>
    <property type="match status" value="1"/>
</dbReference>
<organism evidence="3 4">
    <name type="scientific">Pseudonocardia kunmingensis</name>
    <dbReference type="NCBI Taxonomy" id="630975"/>
    <lineage>
        <taxon>Bacteria</taxon>
        <taxon>Bacillati</taxon>
        <taxon>Actinomycetota</taxon>
        <taxon>Actinomycetes</taxon>
        <taxon>Pseudonocardiales</taxon>
        <taxon>Pseudonocardiaceae</taxon>
        <taxon>Pseudonocardia</taxon>
    </lineage>
</organism>
<dbReference type="Pfam" id="PF13561">
    <property type="entry name" value="adh_short_C2"/>
    <property type="match status" value="1"/>
</dbReference>
<dbReference type="PRINTS" id="PR00080">
    <property type="entry name" value="SDRFAMILY"/>
</dbReference>
<evidence type="ECO:0000313" key="3">
    <source>
        <dbReference type="EMBL" id="TQM01952.1"/>
    </source>
</evidence>
<dbReference type="EMBL" id="VFPA01000008">
    <property type="protein sequence ID" value="TQM01952.1"/>
    <property type="molecule type" value="Genomic_DNA"/>
</dbReference>
<dbReference type="PROSITE" id="PS00061">
    <property type="entry name" value="ADH_SHORT"/>
    <property type="match status" value="1"/>
</dbReference>
<dbReference type="Proteomes" id="UP000315677">
    <property type="component" value="Unassembled WGS sequence"/>
</dbReference>
<dbReference type="InterPro" id="IPR036291">
    <property type="entry name" value="NAD(P)-bd_dom_sf"/>
</dbReference>
<dbReference type="AlphaFoldDB" id="A0A543CXW7"/>
<protein>
    <submittedName>
        <fullName evidence="3">NAD(P)-dependent dehydrogenase (Short-subunit alcohol dehydrogenase family)</fullName>
    </submittedName>
</protein>
<accession>A0A543CXW7</accession>
<gene>
    <name evidence="3" type="ORF">FB558_8471</name>
</gene>
<dbReference type="CDD" id="cd05233">
    <property type="entry name" value="SDR_c"/>
    <property type="match status" value="1"/>
</dbReference>
<dbReference type="InterPro" id="IPR002347">
    <property type="entry name" value="SDR_fam"/>
</dbReference>
<dbReference type="RefSeq" id="WP_142065063.1">
    <property type="nucleotide sequence ID" value="NZ_VFPA01000008.1"/>
</dbReference>
<evidence type="ECO:0000256" key="2">
    <source>
        <dbReference type="ARBA" id="ARBA00023002"/>
    </source>
</evidence>
<proteinExistence type="inferred from homology"/>
<dbReference type="GO" id="GO:0016616">
    <property type="term" value="F:oxidoreductase activity, acting on the CH-OH group of donors, NAD or NADP as acceptor"/>
    <property type="evidence" value="ECO:0007669"/>
    <property type="project" value="TreeGrafter"/>
</dbReference>
<dbReference type="SUPFAM" id="SSF51735">
    <property type="entry name" value="NAD(P)-binding Rossmann-fold domains"/>
    <property type="match status" value="1"/>
</dbReference>
<keyword evidence="4" id="KW-1185">Reference proteome</keyword>
<dbReference type="PRINTS" id="PR00081">
    <property type="entry name" value="GDHRDH"/>
</dbReference>
<sequence length="246" mass="24708">MTPGRLAGRRCLVTGAASGIGREIALRFAAEGALVACADLDADGLHGVPGTGIVLDVADPGQWAAAVAEATGALGGIDVLAHCAGVLWPDDRGITATDLDAWETTFRVNARGTFLAAQHVTPVMTDGGSVITMSSIAASVGTASGGGIAYAASKGAVTSLTRVLASALGGRRIRCNAIAPAVVETPMVAAAYDDDARTARLARMPLGRTGRPEDVAALAVYLASDESTWMTGAVVPIDGGASAFYV</sequence>
<comment type="caution">
    <text evidence="3">The sequence shown here is derived from an EMBL/GenBank/DDBJ whole genome shotgun (WGS) entry which is preliminary data.</text>
</comment>
<dbReference type="PANTHER" id="PTHR42760">
    <property type="entry name" value="SHORT-CHAIN DEHYDROGENASES/REDUCTASES FAMILY MEMBER"/>
    <property type="match status" value="1"/>
</dbReference>
<dbReference type="InterPro" id="IPR020904">
    <property type="entry name" value="Sc_DH/Rdtase_CS"/>
</dbReference>
<evidence type="ECO:0000256" key="1">
    <source>
        <dbReference type="ARBA" id="ARBA00006484"/>
    </source>
</evidence>
<dbReference type="PANTHER" id="PTHR42760:SF50">
    <property type="entry name" value="SHORT-CHAIN DEHYDROGENASE-RELATED"/>
    <property type="match status" value="1"/>
</dbReference>
<name>A0A543CXW7_9PSEU</name>
<dbReference type="FunFam" id="3.40.50.720:FF:000084">
    <property type="entry name" value="Short-chain dehydrogenase reductase"/>
    <property type="match status" value="1"/>
</dbReference>
<comment type="similarity">
    <text evidence="1">Belongs to the short-chain dehydrogenases/reductases (SDR) family.</text>
</comment>
<evidence type="ECO:0000313" key="4">
    <source>
        <dbReference type="Proteomes" id="UP000315677"/>
    </source>
</evidence>
<reference evidence="3 4" key="1">
    <citation type="submission" date="2019-06" db="EMBL/GenBank/DDBJ databases">
        <title>Sequencing the genomes of 1000 actinobacteria strains.</title>
        <authorList>
            <person name="Klenk H.-P."/>
        </authorList>
    </citation>
    <scope>NUCLEOTIDE SEQUENCE [LARGE SCALE GENOMIC DNA]</scope>
    <source>
        <strain evidence="3 4">DSM 45301</strain>
    </source>
</reference>